<keyword evidence="9 10" id="KW-0539">Nucleus</keyword>
<dbReference type="PANTHER" id="PTHR13980:SF15">
    <property type="entry name" value="FACT COMPLEX SUBUNIT SPT16"/>
    <property type="match status" value="1"/>
</dbReference>
<evidence type="ECO:0000256" key="9">
    <source>
        <dbReference type="ARBA" id="ARBA00023242"/>
    </source>
</evidence>
<dbReference type="Pfam" id="PF08512">
    <property type="entry name" value="Rttp106-like_middle"/>
    <property type="match status" value="1"/>
</dbReference>
<dbReference type="InterPro" id="IPR013953">
    <property type="entry name" value="FACT_SPT16_M"/>
</dbReference>
<proteinExistence type="inferred from homology"/>
<evidence type="ECO:0000256" key="3">
    <source>
        <dbReference type="ARBA" id="ARBA00022705"/>
    </source>
</evidence>
<dbReference type="Gene3D" id="3.90.230.10">
    <property type="entry name" value="Creatinase/methionine aminopeptidase superfamily"/>
    <property type="match status" value="1"/>
</dbReference>
<dbReference type="Pfam" id="PF08644">
    <property type="entry name" value="SPT16"/>
    <property type="match status" value="1"/>
</dbReference>
<dbReference type="GO" id="GO:0006368">
    <property type="term" value="P:transcription elongation by RNA polymerase II"/>
    <property type="evidence" value="ECO:0007669"/>
    <property type="project" value="TreeGrafter"/>
</dbReference>
<evidence type="ECO:0000256" key="7">
    <source>
        <dbReference type="ARBA" id="ARBA00023163"/>
    </source>
</evidence>
<dbReference type="Pfam" id="PF21091">
    <property type="entry name" value="SPT16_C"/>
    <property type="match status" value="1"/>
</dbReference>
<comment type="similarity">
    <text evidence="1 10">Belongs to the peptidase M24 family. SPT16 subfamily.</text>
</comment>
<dbReference type="Pfam" id="PF00557">
    <property type="entry name" value="Peptidase_M24"/>
    <property type="match status" value="1"/>
</dbReference>
<feature type="domain" description="FACT complex subunit SPT16 middle" evidence="14">
    <location>
        <begin position="522"/>
        <end position="682"/>
    </location>
</feature>
<evidence type="ECO:0000256" key="1">
    <source>
        <dbReference type="ARBA" id="ARBA00010779"/>
    </source>
</evidence>
<dbReference type="Gene3D" id="2.30.29.150">
    <property type="match status" value="1"/>
</dbReference>
<feature type="compositionally biased region" description="Acidic residues" evidence="12">
    <location>
        <begin position="920"/>
        <end position="961"/>
    </location>
</feature>
<keyword evidence="5 10" id="KW-0805">Transcription regulation</keyword>
<keyword evidence="3 10" id="KW-0235">DNA replication</keyword>
<evidence type="ECO:0000256" key="5">
    <source>
        <dbReference type="ARBA" id="ARBA00023015"/>
    </source>
</evidence>
<evidence type="ECO:0000256" key="8">
    <source>
        <dbReference type="ARBA" id="ARBA00023204"/>
    </source>
</evidence>
<evidence type="ECO:0000259" key="14">
    <source>
        <dbReference type="SMART" id="SM01286"/>
    </source>
</evidence>
<feature type="domain" description="Histone chaperone RTT106/FACT complex subunit SPT16-like middle" evidence="15">
    <location>
        <begin position="799"/>
        <end position="889"/>
    </location>
</feature>
<dbReference type="InterPro" id="IPR000994">
    <property type="entry name" value="Pept_M24"/>
</dbReference>
<evidence type="ECO:0000256" key="6">
    <source>
        <dbReference type="ARBA" id="ARBA00023054"/>
    </source>
</evidence>
<keyword evidence="4 10" id="KW-0227">DNA damage</keyword>
<keyword evidence="17" id="KW-1185">Reference proteome</keyword>
<evidence type="ECO:0000256" key="4">
    <source>
        <dbReference type="ARBA" id="ARBA00022763"/>
    </source>
</evidence>
<dbReference type="InterPro" id="IPR040258">
    <property type="entry name" value="Spt16"/>
</dbReference>
<evidence type="ECO:0000256" key="12">
    <source>
        <dbReference type="SAM" id="MobiDB-lite"/>
    </source>
</evidence>
<evidence type="ECO:0000259" key="13">
    <source>
        <dbReference type="SMART" id="SM01285"/>
    </source>
</evidence>
<dbReference type="SUPFAM" id="SSF55920">
    <property type="entry name" value="Creatinase/aminopeptidase"/>
    <property type="match status" value="1"/>
</dbReference>
<dbReference type="Proteomes" id="UP000055024">
    <property type="component" value="Unassembled WGS sequence"/>
</dbReference>
<dbReference type="EMBL" id="JYDP01000017">
    <property type="protein sequence ID" value="KRZ15508.1"/>
    <property type="molecule type" value="Genomic_DNA"/>
</dbReference>
<dbReference type="SMART" id="SM01287">
    <property type="entry name" value="Rtt106"/>
    <property type="match status" value="1"/>
</dbReference>
<evidence type="ECO:0000256" key="2">
    <source>
        <dbReference type="ARBA" id="ARBA00022454"/>
    </source>
</evidence>
<dbReference type="FunFam" id="2.30.29.210:FF:000001">
    <property type="entry name" value="FACT complex subunit spt16"/>
    <property type="match status" value="1"/>
</dbReference>
<accession>A0A0V1HZC0</accession>
<protein>
    <recommendedName>
        <fullName evidence="10">FACT complex subunit</fullName>
    </recommendedName>
</protein>
<comment type="caution">
    <text evidence="16">The sequence shown here is derived from an EMBL/GenBank/DDBJ whole genome shotgun (WGS) entry which is preliminary data.</text>
</comment>
<dbReference type="GO" id="GO:0006260">
    <property type="term" value="P:DNA replication"/>
    <property type="evidence" value="ECO:0007669"/>
    <property type="project" value="UniProtKB-KW"/>
</dbReference>
<evidence type="ECO:0000259" key="15">
    <source>
        <dbReference type="SMART" id="SM01287"/>
    </source>
</evidence>
<dbReference type="OrthoDB" id="10251642at2759"/>
<dbReference type="InterPro" id="IPR056595">
    <property type="entry name" value="Fact-SPT16_PH"/>
</dbReference>
<dbReference type="GO" id="GO:0035101">
    <property type="term" value="C:FACT complex"/>
    <property type="evidence" value="ECO:0007669"/>
    <property type="project" value="UniProtKB-UniRule"/>
</dbReference>
<dbReference type="Pfam" id="PF24824">
    <property type="entry name" value="PH_SPT16"/>
    <property type="match status" value="1"/>
</dbReference>
<dbReference type="FunFam" id="2.30.29.150:FF:000003">
    <property type="entry name" value="FACT complex subunit SPT16"/>
    <property type="match status" value="1"/>
</dbReference>
<dbReference type="Gene3D" id="2.30.29.210">
    <property type="entry name" value="FACT complex subunit Spt16p/Cdc68p"/>
    <property type="match status" value="1"/>
</dbReference>
<dbReference type="InterPro" id="IPR048969">
    <property type="entry name" value="FACT_SPT16_C"/>
</dbReference>
<dbReference type="GO" id="GO:0032786">
    <property type="term" value="P:positive regulation of DNA-templated transcription, elongation"/>
    <property type="evidence" value="ECO:0007669"/>
    <property type="project" value="UniProtKB-ARBA"/>
</dbReference>
<dbReference type="Pfam" id="PF14826">
    <property type="entry name" value="FACT-Spt16_Nlob"/>
    <property type="match status" value="1"/>
</dbReference>
<dbReference type="SMART" id="SM01286">
    <property type="entry name" value="SPT16"/>
    <property type="match status" value="1"/>
</dbReference>
<dbReference type="InterPro" id="IPR036005">
    <property type="entry name" value="Creatinase/aminopeptidase-like"/>
</dbReference>
<dbReference type="FunFam" id="2.30.29.30:FF:000017">
    <property type="entry name" value="FACT complex subunit SPT16"/>
    <property type="match status" value="1"/>
</dbReference>
<dbReference type="Gene3D" id="2.30.29.30">
    <property type="entry name" value="Pleckstrin-homology domain (PH domain)/Phosphotyrosine-binding domain (PTB)"/>
    <property type="match status" value="1"/>
</dbReference>
<dbReference type="AlphaFoldDB" id="A0A0V1HZC0"/>
<feature type="compositionally biased region" description="Basic and acidic residues" evidence="12">
    <location>
        <begin position="984"/>
        <end position="1000"/>
    </location>
</feature>
<keyword evidence="6 11" id="KW-0175">Coiled coil</keyword>
<dbReference type="Gene3D" id="3.40.350.10">
    <property type="entry name" value="Creatinase/prolidase N-terminal domain"/>
    <property type="match status" value="1"/>
</dbReference>
<evidence type="ECO:0000313" key="16">
    <source>
        <dbReference type="EMBL" id="KRZ15508.1"/>
    </source>
</evidence>
<feature type="domain" description="FACT complex subunit SPT16 N-terminal lobe" evidence="13">
    <location>
        <begin position="7"/>
        <end position="164"/>
    </location>
</feature>
<dbReference type="InterPro" id="IPR029149">
    <property type="entry name" value="Creatin/AminoP/Spt16_N"/>
</dbReference>
<name>A0A0V1HZC0_9BILA</name>
<keyword evidence="2 10" id="KW-0158">Chromosome</keyword>
<keyword evidence="7 10" id="KW-0804">Transcription</keyword>
<gene>
    <name evidence="16" type="primary">dre4</name>
    <name evidence="16" type="ORF">T11_11749</name>
</gene>
<dbReference type="GO" id="GO:0031491">
    <property type="term" value="F:nucleosome binding"/>
    <property type="evidence" value="ECO:0007669"/>
    <property type="project" value="TreeGrafter"/>
</dbReference>
<dbReference type="InterPro" id="IPR029148">
    <property type="entry name" value="FACT-SPT16_Nlobe"/>
</dbReference>
<dbReference type="InterPro" id="IPR011993">
    <property type="entry name" value="PH-like_dom_sf"/>
</dbReference>
<dbReference type="PANTHER" id="PTHR13980">
    <property type="entry name" value="CDC68 RELATED"/>
    <property type="match status" value="1"/>
</dbReference>
<dbReference type="FunFam" id="3.90.230.10:FF:000005">
    <property type="entry name" value="FACT complex subunit spt16"/>
    <property type="match status" value="1"/>
</dbReference>
<organism evidence="16 17">
    <name type="scientific">Trichinella zimbabwensis</name>
    <dbReference type="NCBI Taxonomy" id="268475"/>
    <lineage>
        <taxon>Eukaryota</taxon>
        <taxon>Metazoa</taxon>
        <taxon>Ecdysozoa</taxon>
        <taxon>Nematoda</taxon>
        <taxon>Enoplea</taxon>
        <taxon>Dorylaimia</taxon>
        <taxon>Trichinellida</taxon>
        <taxon>Trichinellidae</taxon>
        <taxon>Trichinella</taxon>
    </lineage>
</organism>
<dbReference type="InterPro" id="IPR013719">
    <property type="entry name" value="RTT106/SPT16-like_middle_dom"/>
</dbReference>
<dbReference type="SMART" id="SM01285">
    <property type="entry name" value="FACT-Spt16_Nlob"/>
    <property type="match status" value="1"/>
</dbReference>
<evidence type="ECO:0000313" key="17">
    <source>
        <dbReference type="Proteomes" id="UP000055024"/>
    </source>
</evidence>
<feature type="region of interest" description="Disordered" evidence="12">
    <location>
        <begin position="913"/>
        <end position="1008"/>
    </location>
</feature>
<reference evidence="16 17" key="1">
    <citation type="submission" date="2015-01" db="EMBL/GenBank/DDBJ databases">
        <title>Evolution of Trichinella species and genotypes.</title>
        <authorList>
            <person name="Korhonen P.K."/>
            <person name="Edoardo P."/>
            <person name="Giuseppe L.R."/>
            <person name="Gasser R.B."/>
        </authorList>
    </citation>
    <scope>NUCLEOTIDE SEQUENCE [LARGE SCALE GENOMIC DNA]</scope>
    <source>
        <strain evidence="16">ISS1029</strain>
    </source>
</reference>
<dbReference type="GO" id="GO:0006281">
    <property type="term" value="P:DNA repair"/>
    <property type="evidence" value="ECO:0007669"/>
    <property type="project" value="UniProtKB-UniRule"/>
</dbReference>
<comment type="subcellular location">
    <subcellularLocation>
        <location evidence="10">Nucleus</location>
    </subcellularLocation>
    <subcellularLocation>
        <location evidence="10">Chromosome</location>
    </subcellularLocation>
</comment>
<evidence type="ECO:0000256" key="10">
    <source>
        <dbReference type="RuleBase" id="RU367052"/>
    </source>
</evidence>
<evidence type="ECO:0000256" key="11">
    <source>
        <dbReference type="SAM" id="Coils"/>
    </source>
</evidence>
<feature type="coiled-coil region" evidence="11">
    <location>
        <begin position="453"/>
        <end position="480"/>
    </location>
</feature>
<keyword evidence="8 10" id="KW-0234">DNA repair</keyword>
<sequence>MEASNKLQIEKFPIRLQKFMNYWKKGSHEIISQVDAMVFCLGSTKDVVYSKTLTFHTWLFGYELSDLIIVITKETLTFLTSEKKILFLQSYLKSCENLSLETTCLVRKKHDLDKSNFATLMKILKEHKKIGIFQKEKFYGEFASAWKKCFDDGKFYTVDITIPFALLTSVKDDLEIEYTQTACDASCAIYNKFFKQELITIIDDERKVQHSILAKSLEDATTNSKYLPDGVDVNAMDLCFPPIIQSGGRYILKFSVMSDDNNLHYGNIICSFGVRYRHYCSSLIRTLLVEPNKQLQDVYELLLDVELKIMESLKPGVKLSEVYGYAEDLVRVRKPQYLEYLTKSVGQVRLWIIFYFRLLGTCDYYPGMVFNVHVGFCNFPNPEAKEKLDKVTALFIGDTVLITEDGSICLTDAAKKRLKNCSMFIRAESEEETDGNKENIDEVLGRTKRSVVLTEQLRNKETGEERRKNHQKELVKILNQTARERITTTKKQNVVPEQRKPVISYKARSLFPKNKEVKHLEFFIDRKYDSVIVPIFGVPIAFHITTVKNISQSIEGDYTYLRINFSRPVSAMVKNKDSTSTFQGLLYVKEMTFRSSNLKEPGELDPPSANLREAYFKIKEVQKAFKARETEARDKQGIVQQDRLIICTNRVNPRLKDLFIRPNIVTKRISGTLEAHSNGFRYLSFRGDKVDIMFNNIKHAFFQPCDHEMIILIHLNLKNSIMFGKKKTNDVQFYTEVGEITTDLGRYGSRSDRDDLYAEQAERELRNKLNSAFRTFCDRVEKVTNGAVEFDTPFRDLGFYGAPYRASVLLQPTSCCLVNLTDWPTFVLTLDEVELVHFERVHLQLRHFDCIFIFKDYSRKPAMVSAIPQHMLDHVKEWLDSCDIVYTEGIQSLNWGKVMKSITEDPEGFFESGGWNFLTADDDTEKDDDSDESEATDDVYEPESGEEGESEEDSEEYESEITESSGSPEEDTDSGMSWSELEEEARRADRQKDLEMEGRPQAKRARRH</sequence>
<comment type="function">
    <text evidence="10">Component of the FACT complex, a general chromatin factor that acts to reorganize nucleosomes. The FACT complex is involved in multiple processes that require DNA as a template such as mRNA elongation, DNA replication and DNA repair. During transcription elongation the FACT complex acts as a histone chaperone that both destabilizes and restores nucleosomal structure. It facilitates the passage of RNA polymerase II and transcription by promoting the dissociation of one histone H2A-H2B dimer from the nucleosome, then subsequently promotes the reestablishment of the nucleosome following the passage of RNA polymerase II.</text>
</comment>
<comment type="subunit">
    <text evidence="10">Component of the FACT complex.</text>
</comment>